<keyword evidence="1" id="KW-0689">Ribosomal protein</keyword>
<keyword evidence="1" id="KW-0687">Ribonucleoprotein</keyword>
<proteinExistence type="predicted"/>
<comment type="caution">
    <text evidence="1">The sequence shown here is derived from an EMBL/GenBank/DDBJ whole genome shotgun (WGS) entry which is preliminary data.</text>
</comment>
<dbReference type="SUPFAM" id="SSF46785">
    <property type="entry name" value="Winged helix' DNA-binding domain"/>
    <property type="match status" value="1"/>
</dbReference>
<dbReference type="InterPro" id="IPR036388">
    <property type="entry name" value="WH-like_DNA-bd_sf"/>
</dbReference>
<dbReference type="InterPro" id="IPR036390">
    <property type="entry name" value="WH_DNA-bd_sf"/>
</dbReference>
<dbReference type="GO" id="GO:0005840">
    <property type="term" value="C:ribosome"/>
    <property type="evidence" value="ECO:0007669"/>
    <property type="project" value="UniProtKB-KW"/>
</dbReference>
<gene>
    <name evidence="1" type="ORF">AOG55_05160</name>
</gene>
<reference evidence="1 2" key="1">
    <citation type="submission" date="2015-09" db="EMBL/GenBank/DDBJ databases">
        <title>Heavy metals and arsenic resistance mechanisms in polyextremophilic archaea of the family Ferroplasmaceae.</title>
        <authorList>
            <person name="Bulaev A.G."/>
            <person name="Kanygina A.V."/>
        </authorList>
    </citation>
    <scope>NUCLEOTIDE SEQUENCE [LARGE SCALE GENOMIC DNA]</scope>
    <source>
        <strain evidence="1 2">BH2</strain>
    </source>
</reference>
<dbReference type="AlphaFoldDB" id="A0A0N8VLB6"/>
<protein>
    <submittedName>
        <fullName evidence="1">Ribosomal protein</fullName>
    </submittedName>
</protein>
<dbReference type="InParanoid" id="A0A0N8VLB6"/>
<organism evidence="1 2">
    <name type="scientific">Acidiplasma cupricumulans</name>
    <dbReference type="NCBI Taxonomy" id="312540"/>
    <lineage>
        <taxon>Archaea</taxon>
        <taxon>Methanobacteriati</taxon>
        <taxon>Thermoplasmatota</taxon>
        <taxon>Thermoplasmata</taxon>
        <taxon>Thermoplasmatales</taxon>
        <taxon>Ferroplasmaceae</taxon>
        <taxon>Acidiplasma</taxon>
    </lineage>
</organism>
<dbReference type="EMBL" id="LKBH01000065">
    <property type="protein sequence ID" value="KQB36068.1"/>
    <property type="molecule type" value="Genomic_DNA"/>
</dbReference>
<dbReference type="Gene3D" id="1.10.10.10">
    <property type="entry name" value="Winged helix-like DNA-binding domain superfamily/Winged helix DNA-binding domain"/>
    <property type="match status" value="1"/>
</dbReference>
<sequence length="107" mass="12480">MEDYSIFKEINEDADTLNRHVLIIKTLLHEQPLGIIKISQQTGIPEHKIRYSLRILERDGIIEASREGAILTSTFLDRRDEILKYGRDVIDKIESIYNDIKNILESK</sequence>
<dbReference type="RefSeq" id="WP_048102142.1">
    <property type="nucleotide sequence ID" value="NZ_LKBH01000065.1"/>
</dbReference>
<dbReference type="GeneID" id="84222147"/>
<dbReference type="Proteomes" id="UP000050301">
    <property type="component" value="Unassembled WGS sequence"/>
</dbReference>
<evidence type="ECO:0000313" key="2">
    <source>
        <dbReference type="Proteomes" id="UP000050301"/>
    </source>
</evidence>
<keyword evidence="2" id="KW-1185">Reference proteome</keyword>
<name>A0A0N8VLB6_9ARCH</name>
<accession>A0A0N8VLB6</accession>
<evidence type="ECO:0000313" key="1">
    <source>
        <dbReference type="EMBL" id="KQB36068.1"/>
    </source>
</evidence>